<protein>
    <submittedName>
        <fullName evidence="2">MTH538 TIR-like domain (DUF1863)</fullName>
    </submittedName>
</protein>
<sequence>MRSVFISYKYEDKIWKDKVKKWGSDKRFGGNVVIIGKSEDVRQGGTNAVKGHISPKIRGASDVLVLVGNDTHNSTGVEYEVQHAKSSGKNIILVRIPGTTGAAPRSLMYRDMTAFEPNAIMRALNN</sequence>
<dbReference type="EMBL" id="CAADFQ010000005">
    <property type="protein sequence ID" value="VFK27857.1"/>
    <property type="molecule type" value="Genomic_DNA"/>
</dbReference>
<dbReference type="InterPro" id="IPR036490">
    <property type="entry name" value="ThsB_TIR-like_sf"/>
</dbReference>
<dbReference type="SUPFAM" id="SSF52206">
    <property type="entry name" value="Hypothetical protein MTH538"/>
    <property type="match status" value="1"/>
</dbReference>
<dbReference type="Pfam" id="PF08937">
    <property type="entry name" value="ThsB_TIR"/>
    <property type="match status" value="1"/>
</dbReference>
<evidence type="ECO:0000313" key="3">
    <source>
        <dbReference type="EMBL" id="VFK27857.1"/>
    </source>
</evidence>
<organism evidence="2">
    <name type="scientific">Candidatus Kentrum sp. MB</name>
    <dbReference type="NCBI Taxonomy" id="2138164"/>
    <lineage>
        <taxon>Bacteria</taxon>
        <taxon>Pseudomonadati</taxon>
        <taxon>Pseudomonadota</taxon>
        <taxon>Gammaproteobacteria</taxon>
        <taxon>Candidatus Kentrum</taxon>
    </lineage>
</organism>
<evidence type="ECO:0000313" key="4">
    <source>
        <dbReference type="EMBL" id="VFK74443.1"/>
    </source>
</evidence>
<dbReference type="AlphaFoldDB" id="A0A450X2G2"/>
<evidence type="ECO:0000313" key="2">
    <source>
        <dbReference type="EMBL" id="VFK23460.1"/>
    </source>
</evidence>
<name>A0A450X2G2_9GAMM</name>
<dbReference type="EMBL" id="CAADGH010000005">
    <property type="protein sequence ID" value="VFK74443.1"/>
    <property type="molecule type" value="Genomic_DNA"/>
</dbReference>
<accession>A0A450X2G2</accession>
<evidence type="ECO:0000259" key="1">
    <source>
        <dbReference type="Pfam" id="PF08937"/>
    </source>
</evidence>
<dbReference type="InterPro" id="IPR015032">
    <property type="entry name" value="ThsB__TIR-like_domain"/>
</dbReference>
<proteinExistence type="predicted"/>
<dbReference type="EMBL" id="CAADFO010000005">
    <property type="protein sequence ID" value="VFK23460.1"/>
    <property type="molecule type" value="Genomic_DNA"/>
</dbReference>
<dbReference type="Gene3D" id="3.40.50.9200">
    <property type="entry name" value="Hypothetical protein MTH538"/>
    <property type="match status" value="1"/>
</dbReference>
<feature type="domain" description="Thoeris protein ThsB TIR-like" evidence="1">
    <location>
        <begin position="5"/>
        <end position="99"/>
    </location>
</feature>
<gene>
    <name evidence="2" type="ORF">BECKMB1821G_GA0114241_10058</name>
    <name evidence="4" type="ORF">BECKMB1821H_GA0114242_10058</name>
    <name evidence="3" type="ORF">BECKMB1821I_GA0114274_10058</name>
</gene>
<reference evidence="2" key="1">
    <citation type="submission" date="2019-02" db="EMBL/GenBank/DDBJ databases">
        <authorList>
            <person name="Gruber-Vodicka R. H."/>
            <person name="Seah K. B. B."/>
        </authorList>
    </citation>
    <scope>NUCLEOTIDE SEQUENCE</scope>
    <source>
        <strain evidence="2">BECK_BZ197</strain>
        <strain evidence="4">BECK_BZ198</strain>
        <strain evidence="3">BECK_BZ199</strain>
    </source>
</reference>